<organism evidence="2 3">
    <name type="scientific">Paraburkholderia aspalathi</name>
    <dbReference type="NCBI Taxonomy" id="1324617"/>
    <lineage>
        <taxon>Bacteria</taxon>
        <taxon>Pseudomonadati</taxon>
        <taxon>Pseudomonadota</taxon>
        <taxon>Betaproteobacteria</taxon>
        <taxon>Burkholderiales</taxon>
        <taxon>Burkholderiaceae</taxon>
        <taxon>Paraburkholderia</taxon>
    </lineage>
</organism>
<gene>
    <name evidence="2" type="ORF">R69658_04561</name>
</gene>
<dbReference type="EMBL" id="CAJNAU010000047">
    <property type="protein sequence ID" value="CAE6792213.1"/>
    <property type="molecule type" value="Genomic_DNA"/>
</dbReference>
<proteinExistence type="predicted"/>
<reference evidence="2 3" key="1">
    <citation type="submission" date="2021-02" db="EMBL/GenBank/DDBJ databases">
        <authorList>
            <person name="Vanwijnsberghe S."/>
        </authorList>
    </citation>
    <scope>NUCLEOTIDE SEQUENCE [LARGE SCALE GENOMIC DNA]</scope>
    <source>
        <strain evidence="2 3">R-69658</strain>
    </source>
</reference>
<dbReference type="RefSeq" id="WP_267913646.1">
    <property type="nucleotide sequence ID" value="NZ_JAAGEO010000045.1"/>
</dbReference>
<feature type="region of interest" description="Disordered" evidence="1">
    <location>
        <begin position="17"/>
        <end position="40"/>
    </location>
</feature>
<keyword evidence="3" id="KW-1185">Reference proteome</keyword>
<dbReference type="Proteomes" id="UP000674425">
    <property type="component" value="Unassembled WGS sequence"/>
</dbReference>
<sequence length="40" mass="4462">MKQADKLFESMSIVALQSRRKSGGSSSDPERCPGECHDRH</sequence>
<name>A0ABM8S6U3_9BURK</name>
<accession>A0ABM8S6U3</accession>
<comment type="caution">
    <text evidence="2">The sequence shown here is derived from an EMBL/GenBank/DDBJ whole genome shotgun (WGS) entry which is preliminary data.</text>
</comment>
<evidence type="ECO:0000313" key="2">
    <source>
        <dbReference type="EMBL" id="CAE6792213.1"/>
    </source>
</evidence>
<evidence type="ECO:0000256" key="1">
    <source>
        <dbReference type="SAM" id="MobiDB-lite"/>
    </source>
</evidence>
<evidence type="ECO:0000313" key="3">
    <source>
        <dbReference type="Proteomes" id="UP000674425"/>
    </source>
</evidence>
<feature type="compositionally biased region" description="Basic and acidic residues" evidence="1">
    <location>
        <begin position="28"/>
        <end position="40"/>
    </location>
</feature>
<protein>
    <submittedName>
        <fullName evidence="2">Uncharacterized protein</fullName>
    </submittedName>
</protein>